<evidence type="ECO:0008006" key="4">
    <source>
        <dbReference type="Google" id="ProtNLM"/>
    </source>
</evidence>
<evidence type="ECO:0000256" key="1">
    <source>
        <dbReference type="SAM" id="MobiDB-lite"/>
    </source>
</evidence>
<keyword evidence="2" id="KW-0732">Signal</keyword>
<proteinExistence type="predicted"/>
<dbReference type="RefSeq" id="WP_369224351.1">
    <property type="nucleotide sequence ID" value="NZ_CP163441.1"/>
</dbReference>
<organism evidence="3">
    <name type="scientific">Streptomyces sp. R39</name>
    <dbReference type="NCBI Taxonomy" id="3238631"/>
    <lineage>
        <taxon>Bacteria</taxon>
        <taxon>Bacillati</taxon>
        <taxon>Actinomycetota</taxon>
        <taxon>Actinomycetes</taxon>
        <taxon>Kitasatosporales</taxon>
        <taxon>Streptomycetaceae</taxon>
        <taxon>Streptomyces</taxon>
    </lineage>
</organism>
<feature type="signal peptide" evidence="2">
    <location>
        <begin position="1"/>
        <end position="30"/>
    </location>
</feature>
<name>A0AB39QT87_9ACTN</name>
<feature type="region of interest" description="Disordered" evidence="1">
    <location>
        <begin position="32"/>
        <end position="68"/>
    </location>
</feature>
<feature type="chain" id="PRO_5044290544" description="Polysaccharide deacetylase family protein" evidence="2">
    <location>
        <begin position="31"/>
        <end position="68"/>
    </location>
</feature>
<protein>
    <recommendedName>
        <fullName evidence="4">Polysaccharide deacetylase family protein</fullName>
    </recommendedName>
</protein>
<evidence type="ECO:0000313" key="3">
    <source>
        <dbReference type="EMBL" id="XDQ45543.1"/>
    </source>
</evidence>
<dbReference type="PROSITE" id="PS51257">
    <property type="entry name" value="PROKAR_LIPOPROTEIN"/>
    <property type="match status" value="1"/>
</dbReference>
<sequence>MSVTHRPPAAGRRRLLAAAVLALVAATVLTGCRDGQGVRDEGPSAARSRPTAGPAGDARPAKAGDKAG</sequence>
<dbReference type="EMBL" id="CP163441">
    <property type="protein sequence ID" value="XDQ45543.1"/>
    <property type="molecule type" value="Genomic_DNA"/>
</dbReference>
<dbReference type="AlphaFoldDB" id="A0AB39QT87"/>
<accession>A0AB39QT87</accession>
<evidence type="ECO:0000256" key="2">
    <source>
        <dbReference type="SAM" id="SignalP"/>
    </source>
</evidence>
<feature type="compositionally biased region" description="Basic and acidic residues" evidence="1">
    <location>
        <begin position="59"/>
        <end position="68"/>
    </location>
</feature>
<gene>
    <name evidence="3" type="ORF">AB5J52_26655</name>
</gene>
<reference evidence="3" key="1">
    <citation type="submission" date="2024-07" db="EMBL/GenBank/DDBJ databases">
        <authorList>
            <person name="Yu S.T."/>
        </authorList>
    </citation>
    <scope>NUCLEOTIDE SEQUENCE</scope>
    <source>
        <strain evidence="3">R39</strain>
    </source>
</reference>